<feature type="non-terminal residue" evidence="2">
    <location>
        <position position="125"/>
    </location>
</feature>
<protein>
    <submittedName>
        <fullName evidence="2">Alkene reductase</fullName>
    </submittedName>
</protein>
<evidence type="ECO:0000313" key="3">
    <source>
        <dbReference type="Proteomes" id="UP000703674"/>
    </source>
</evidence>
<organism evidence="2 3">
    <name type="scientific">Salinimicrobium oceani</name>
    <dbReference type="NCBI Taxonomy" id="2722702"/>
    <lineage>
        <taxon>Bacteria</taxon>
        <taxon>Pseudomonadati</taxon>
        <taxon>Bacteroidota</taxon>
        <taxon>Flavobacteriia</taxon>
        <taxon>Flavobacteriales</taxon>
        <taxon>Flavobacteriaceae</taxon>
        <taxon>Salinimicrobium</taxon>
    </lineage>
</organism>
<sequence length="125" mass="13547">MSKEQALLQTYNLNGLELPNRVVMAPMTRSRAEEKNAPNELMATYYAQRAGAGLIITEGTAPSPNGLGYARIPGIYSDAHIEGWSNVTKGVHEQGSKIFLQLMHTGRVSHELNMPEGAKILAPSA</sequence>
<accession>A0ABX1D7S4</accession>
<dbReference type="Pfam" id="PF00724">
    <property type="entry name" value="Oxidored_FMN"/>
    <property type="match status" value="1"/>
</dbReference>
<evidence type="ECO:0000259" key="1">
    <source>
        <dbReference type="Pfam" id="PF00724"/>
    </source>
</evidence>
<proteinExistence type="predicted"/>
<dbReference type="Proteomes" id="UP000703674">
    <property type="component" value="Unassembled WGS sequence"/>
</dbReference>
<comment type="caution">
    <text evidence="2">The sequence shown here is derived from an EMBL/GenBank/DDBJ whole genome shotgun (WGS) entry which is preliminary data.</text>
</comment>
<gene>
    <name evidence="2" type="ORF">HC175_20495</name>
</gene>
<dbReference type="InterPro" id="IPR013785">
    <property type="entry name" value="Aldolase_TIM"/>
</dbReference>
<dbReference type="SUPFAM" id="SSF51395">
    <property type="entry name" value="FMN-linked oxidoreductases"/>
    <property type="match status" value="1"/>
</dbReference>
<dbReference type="PANTHER" id="PTHR22893:SF91">
    <property type="entry name" value="NADPH DEHYDROGENASE 2-RELATED"/>
    <property type="match status" value="1"/>
</dbReference>
<name>A0ABX1D7S4_9FLAO</name>
<dbReference type="InterPro" id="IPR001155">
    <property type="entry name" value="OxRdtase_FMN_N"/>
</dbReference>
<dbReference type="PANTHER" id="PTHR22893">
    <property type="entry name" value="NADH OXIDOREDUCTASE-RELATED"/>
    <property type="match status" value="1"/>
</dbReference>
<reference evidence="2 3" key="1">
    <citation type="submission" date="2020-03" db="EMBL/GenBank/DDBJ databases">
        <title>Salinimicrobium sp. nov, isolated from SCS.</title>
        <authorList>
            <person name="Cao W.R."/>
        </authorList>
    </citation>
    <scope>NUCLEOTIDE SEQUENCE [LARGE SCALE GENOMIC DNA]</scope>
    <source>
        <strain evidence="3">J15B91</strain>
    </source>
</reference>
<dbReference type="EMBL" id="JAAVJR010001007">
    <property type="protein sequence ID" value="NJW55299.1"/>
    <property type="molecule type" value="Genomic_DNA"/>
</dbReference>
<dbReference type="InterPro" id="IPR045247">
    <property type="entry name" value="Oye-like"/>
</dbReference>
<feature type="domain" description="NADH:flavin oxidoreductase/NADH oxidase N-terminal" evidence="1">
    <location>
        <begin position="16"/>
        <end position="110"/>
    </location>
</feature>
<evidence type="ECO:0000313" key="2">
    <source>
        <dbReference type="EMBL" id="NJW55299.1"/>
    </source>
</evidence>
<keyword evidence="3" id="KW-1185">Reference proteome</keyword>
<dbReference type="Gene3D" id="3.20.20.70">
    <property type="entry name" value="Aldolase class I"/>
    <property type="match status" value="1"/>
</dbReference>